<dbReference type="GO" id="GO:0046872">
    <property type="term" value="F:metal ion binding"/>
    <property type="evidence" value="ECO:0007669"/>
    <property type="project" value="UniProtKB-KW"/>
</dbReference>
<dbReference type="PANTHER" id="PTHR21404:SF3">
    <property type="entry name" value="SMALL RNA 2'-O-METHYLTRANSFERASE"/>
    <property type="match status" value="1"/>
</dbReference>
<keyword evidence="15" id="KW-1185">Reference proteome</keyword>
<evidence type="ECO:0000256" key="12">
    <source>
        <dbReference type="ARBA" id="ARBA00048418"/>
    </source>
</evidence>
<feature type="compositionally biased region" description="Basic and acidic residues" evidence="13">
    <location>
        <begin position="465"/>
        <end position="477"/>
    </location>
</feature>
<evidence type="ECO:0000256" key="4">
    <source>
        <dbReference type="ARBA" id="ARBA00022603"/>
    </source>
</evidence>
<comment type="catalytic activity">
    <reaction evidence="12">
        <text>small RNA 3'-end nucleotide + S-adenosyl-L-methionine = small RNA 3'-end 2'-O-methylnucleotide + S-adenosyl-L-homocysteine + H(+)</text>
        <dbReference type="Rhea" id="RHEA:37887"/>
        <dbReference type="Rhea" id="RHEA-COMP:10415"/>
        <dbReference type="Rhea" id="RHEA-COMP:10416"/>
        <dbReference type="ChEBI" id="CHEBI:15378"/>
        <dbReference type="ChEBI" id="CHEBI:57856"/>
        <dbReference type="ChEBI" id="CHEBI:59789"/>
        <dbReference type="ChEBI" id="CHEBI:74896"/>
        <dbReference type="ChEBI" id="CHEBI:74898"/>
        <dbReference type="EC" id="2.1.1.386"/>
    </reaction>
</comment>
<feature type="compositionally biased region" description="Basic and acidic residues" evidence="13">
    <location>
        <begin position="401"/>
        <end position="418"/>
    </location>
</feature>
<accession>A0A0C3S3H2</accession>
<dbReference type="EC" id="2.1.1.386" evidence="11"/>
<evidence type="ECO:0000256" key="7">
    <source>
        <dbReference type="ARBA" id="ARBA00022723"/>
    </source>
</evidence>
<keyword evidence="9" id="KW-0694">RNA-binding</keyword>
<evidence type="ECO:0000256" key="13">
    <source>
        <dbReference type="SAM" id="MobiDB-lite"/>
    </source>
</evidence>
<organism evidence="14 15">
    <name type="scientific">Phlebiopsis gigantea (strain 11061_1 CR5-6)</name>
    <name type="common">White-rot fungus</name>
    <name type="synonym">Peniophora gigantea</name>
    <dbReference type="NCBI Taxonomy" id="745531"/>
    <lineage>
        <taxon>Eukaryota</taxon>
        <taxon>Fungi</taxon>
        <taxon>Dikarya</taxon>
        <taxon>Basidiomycota</taxon>
        <taxon>Agaricomycotina</taxon>
        <taxon>Agaricomycetes</taxon>
        <taxon>Polyporales</taxon>
        <taxon>Phanerochaetaceae</taxon>
        <taxon>Phlebiopsis</taxon>
    </lineage>
</organism>
<dbReference type="Gene3D" id="3.40.50.150">
    <property type="entry name" value="Vaccinia Virus protein VP39"/>
    <property type="match status" value="1"/>
</dbReference>
<dbReference type="GO" id="GO:0030422">
    <property type="term" value="P:siRNA processing"/>
    <property type="evidence" value="ECO:0007669"/>
    <property type="project" value="TreeGrafter"/>
</dbReference>
<evidence type="ECO:0000256" key="2">
    <source>
        <dbReference type="ARBA" id="ARBA00009026"/>
    </source>
</evidence>
<keyword evidence="5" id="KW-0808">Transferase</keyword>
<gene>
    <name evidence="14" type="ORF">PHLGIDRAFT_109652</name>
</gene>
<reference evidence="14 15" key="1">
    <citation type="journal article" date="2014" name="PLoS Genet.">
        <title>Analysis of the Phlebiopsis gigantea genome, transcriptome and secretome provides insight into its pioneer colonization strategies of wood.</title>
        <authorList>
            <person name="Hori C."/>
            <person name="Ishida T."/>
            <person name="Igarashi K."/>
            <person name="Samejima M."/>
            <person name="Suzuki H."/>
            <person name="Master E."/>
            <person name="Ferreira P."/>
            <person name="Ruiz-Duenas F.J."/>
            <person name="Held B."/>
            <person name="Canessa P."/>
            <person name="Larrondo L.F."/>
            <person name="Schmoll M."/>
            <person name="Druzhinina I.S."/>
            <person name="Kubicek C.P."/>
            <person name="Gaskell J.A."/>
            <person name="Kersten P."/>
            <person name="St John F."/>
            <person name="Glasner J."/>
            <person name="Sabat G."/>
            <person name="Splinter BonDurant S."/>
            <person name="Syed K."/>
            <person name="Yadav J."/>
            <person name="Mgbeahuruike A.C."/>
            <person name="Kovalchuk A."/>
            <person name="Asiegbu F.O."/>
            <person name="Lackner G."/>
            <person name="Hoffmeister D."/>
            <person name="Rencoret J."/>
            <person name="Gutierrez A."/>
            <person name="Sun H."/>
            <person name="Lindquist E."/>
            <person name="Barry K."/>
            <person name="Riley R."/>
            <person name="Grigoriev I.V."/>
            <person name="Henrissat B."/>
            <person name="Kues U."/>
            <person name="Berka R.M."/>
            <person name="Martinez A.T."/>
            <person name="Covert S.F."/>
            <person name="Blanchette R.A."/>
            <person name="Cullen D."/>
        </authorList>
    </citation>
    <scope>NUCLEOTIDE SEQUENCE [LARGE SCALE GENOMIC DNA]</scope>
    <source>
        <strain evidence="14 15">11061_1 CR5-6</strain>
    </source>
</reference>
<dbReference type="OrthoDB" id="2154311at2759"/>
<keyword evidence="6" id="KW-0949">S-adenosyl-L-methionine</keyword>
<dbReference type="GO" id="GO:0003723">
    <property type="term" value="F:RNA binding"/>
    <property type="evidence" value="ECO:0007669"/>
    <property type="project" value="UniProtKB-KW"/>
</dbReference>
<dbReference type="SUPFAM" id="SSF53335">
    <property type="entry name" value="S-adenosyl-L-methionine-dependent methyltransferases"/>
    <property type="match status" value="1"/>
</dbReference>
<dbReference type="GO" id="GO:0005737">
    <property type="term" value="C:cytoplasm"/>
    <property type="evidence" value="ECO:0007669"/>
    <property type="project" value="TreeGrafter"/>
</dbReference>
<protein>
    <recommendedName>
        <fullName evidence="3">Small RNA 2'-O-methyltransferase</fullName>
        <ecNumber evidence="11">2.1.1.386</ecNumber>
    </recommendedName>
</protein>
<evidence type="ECO:0000256" key="3">
    <source>
        <dbReference type="ARBA" id="ARBA00021330"/>
    </source>
</evidence>
<dbReference type="GO" id="GO:0005634">
    <property type="term" value="C:nucleus"/>
    <property type="evidence" value="ECO:0007669"/>
    <property type="project" value="TreeGrafter"/>
</dbReference>
<dbReference type="GO" id="GO:0090486">
    <property type="term" value="F:small RNA 2'-O-methyltransferase activity"/>
    <property type="evidence" value="ECO:0007669"/>
    <property type="project" value="UniProtKB-EC"/>
</dbReference>
<sequence length="477" mass="53623">MINAETVQELPVTFIPQLYLQRRRWVFERMTREGVNSVVDIGCGEGETLTCLCNPAPWRAPLAILPDPDSGGADASGAEDTLHITSIHALDVSASSLSFAAKAVAQIEDATCWMKHIRWEPLDVKLWHGGLESFNREFVGVDCIVSTEVIEHLSDDVLPDFAPMLLGAYHPRLLLITTPSYTFNARFTAPDAPESARSGYKDPTGRTNRIFRHSDHKFEWTPEEFAEWCQGVALEWGYEVEISGVGKAQEKDEWGRDEELGWASQVAAFRRRDDIMSTRMREEKCVDVLKNALTKTRHQAAAQFSYKQHSLAGRPDNSASGVSNCIKIMMQKYQQRTATIHEYWFEEEVSTQCGGLLQRLVLALESDEDLLLHRRGRNPLDWVIEFTGLICHTEDQAPVDARPEEETSDGRTDEKGIEEPALWPDSKEIASEWRSASPAGSPGQWGAAGWGRSRTPEDWSGWGTEDWRDKATVEAQS</sequence>
<comment type="similarity">
    <text evidence="2">Belongs to the methyltransferase superfamily. HEN1 family.</text>
</comment>
<feature type="region of interest" description="Disordered" evidence="13">
    <location>
        <begin position="395"/>
        <end position="477"/>
    </location>
</feature>
<comment type="cofactor">
    <cofactor evidence="1">
        <name>Mg(2+)</name>
        <dbReference type="ChEBI" id="CHEBI:18420"/>
    </cofactor>
</comment>
<keyword evidence="4" id="KW-0489">Methyltransferase</keyword>
<dbReference type="PANTHER" id="PTHR21404">
    <property type="entry name" value="HEN1"/>
    <property type="match status" value="1"/>
</dbReference>
<dbReference type="EMBL" id="KN840576">
    <property type="protein sequence ID" value="KIP04397.1"/>
    <property type="molecule type" value="Genomic_DNA"/>
</dbReference>
<evidence type="ECO:0000256" key="6">
    <source>
        <dbReference type="ARBA" id="ARBA00022691"/>
    </source>
</evidence>
<dbReference type="InterPro" id="IPR026610">
    <property type="entry name" value="Hen1"/>
</dbReference>
<evidence type="ECO:0000256" key="1">
    <source>
        <dbReference type="ARBA" id="ARBA00001946"/>
    </source>
</evidence>
<keyword evidence="10" id="KW-0943">RNA-mediated gene silencing</keyword>
<evidence type="ECO:0000313" key="15">
    <source>
        <dbReference type="Proteomes" id="UP000053257"/>
    </source>
</evidence>
<dbReference type="GO" id="GO:0001510">
    <property type="term" value="P:RNA methylation"/>
    <property type="evidence" value="ECO:0007669"/>
    <property type="project" value="InterPro"/>
</dbReference>
<evidence type="ECO:0000256" key="11">
    <source>
        <dbReference type="ARBA" id="ARBA00035025"/>
    </source>
</evidence>
<dbReference type="AlphaFoldDB" id="A0A0C3S3H2"/>
<evidence type="ECO:0000313" key="14">
    <source>
        <dbReference type="EMBL" id="KIP04397.1"/>
    </source>
</evidence>
<evidence type="ECO:0000256" key="5">
    <source>
        <dbReference type="ARBA" id="ARBA00022679"/>
    </source>
</evidence>
<evidence type="ECO:0000256" key="10">
    <source>
        <dbReference type="ARBA" id="ARBA00023158"/>
    </source>
</evidence>
<evidence type="ECO:0000256" key="8">
    <source>
        <dbReference type="ARBA" id="ARBA00022842"/>
    </source>
</evidence>
<name>A0A0C3S3H2_PHLG1</name>
<dbReference type="InterPro" id="IPR029063">
    <property type="entry name" value="SAM-dependent_MTases_sf"/>
</dbReference>
<dbReference type="Proteomes" id="UP000053257">
    <property type="component" value="Unassembled WGS sequence"/>
</dbReference>
<evidence type="ECO:0000256" key="9">
    <source>
        <dbReference type="ARBA" id="ARBA00022884"/>
    </source>
</evidence>
<keyword evidence="8" id="KW-0460">Magnesium</keyword>
<keyword evidence="7" id="KW-0479">Metal-binding</keyword>
<dbReference type="HOGENOM" id="CLU_032749_1_0_1"/>
<proteinExistence type="inferred from homology"/>